<feature type="region of interest" description="Disordered" evidence="1">
    <location>
        <begin position="1"/>
        <end position="23"/>
    </location>
</feature>
<name>A0A3B0WWC4_9ZZZZ</name>
<reference evidence="3" key="1">
    <citation type="submission" date="2018-06" db="EMBL/GenBank/DDBJ databases">
        <authorList>
            <person name="Zhirakovskaya E."/>
        </authorList>
    </citation>
    <scope>NUCLEOTIDE SEQUENCE</scope>
</reference>
<organism evidence="3">
    <name type="scientific">hydrothermal vent metagenome</name>
    <dbReference type="NCBI Taxonomy" id="652676"/>
    <lineage>
        <taxon>unclassified sequences</taxon>
        <taxon>metagenomes</taxon>
        <taxon>ecological metagenomes</taxon>
    </lineage>
</organism>
<keyword evidence="2" id="KW-1133">Transmembrane helix</keyword>
<dbReference type="EMBL" id="UOFA01000376">
    <property type="protein sequence ID" value="VAW47914.1"/>
    <property type="molecule type" value="Genomic_DNA"/>
</dbReference>
<evidence type="ECO:0000256" key="1">
    <source>
        <dbReference type="SAM" id="MobiDB-lite"/>
    </source>
</evidence>
<keyword evidence="2" id="KW-0472">Membrane</keyword>
<keyword evidence="2" id="KW-0812">Transmembrane</keyword>
<protein>
    <submittedName>
        <fullName evidence="3">Uncharacterized protein</fullName>
    </submittedName>
</protein>
<feature type="compositionally biased region" description="Polar residues" evidence="1">
    <location>
        <begin position="8"/>
        <end position="18"/>
    </location>
</feature>
<feature type="transmembrane region" description="Helical" evidence="2">
    <location>
        <begin position="42"/>
        <end position="60"/>
    </location>
</feature>
<dbReference type="AlphaFoldDB" id="A0A3B0WWC4"/>
<gene>
    <name evidence="3" type="ORF">MNBD_GAMMA02-912</name>
</gene>
<accession>A0A3B0WWC4</accession>
<sequence>MNKDYDPSINNYLNQQPQMRPPKDGFDAIMDQVHQQKRQRSFRIPAVAAAVLAAIMLWQLPNFKNSTDDPNNNQFNTNQSRQLNLLTEKIAMIEYVVRNEVINHSAPGSPILEKMISMENWLDQLDLNIAQTDETSQKLELLHAKLEILGDLVALHKKYKPQEPQQVI</sequence>
<proteinExistence type="predicted"/>
<evidence type="ECO:0000256" key="2">
    <source>
        <dbReference type="SAM" id="Phobius"/>
    </source>
</evidence>
<evidence type="ECO:0000313" key="3">
    <source>
        <dbReference type="EMBL" id="VAW47914.1"/>
    </source>
</evidence>